<reference evidence="2" key="1">
    <citation type="submission" date="2023-06" db="EMBL/GenBank/DDBJ databases">
        <title>Genome-scale phylogeny and comparative genomics of the fungal order Sordariales.</title>
        <authorList>
            <consortium name="Lawrence Berkeley National Laboratory"/>
            <person name="Hensen N."/>
            <person name="Bonometti L."/>
            <person name="Westerberg I."/>
            <person name="Brannstrom I.O."/>
            <person name="Guillou S."/>
            <person name="Cros-Aarteil S."/>
            <person name="Calhoun S."/>
            <person name="Haridas S."/>
            <person name="Kuo A."/>
            <person name="Mondo S."/>
            <person name="Pangilinan J."/>
            <person name="Riley R."/>
            <person name="Labutti K."/>
            <person name="Andreopoulos B."/>
            <person name="Lipzen A."/>
            <person name="Chen C."/>
            <person name="Yanf M."/>
            <person name="Daum C."/>
            <person name="Ng V."/>
            <person name="Clum A."/>
            <person name="Steindorff A."/>
            <person name="Ohm R."/>
            <person name="Martin F."/>
            <person name="Silar P."/>
            <person name="Natvig D."/>
            <person name="Lalanne C."/>
            <person name="Gautier V."/>
            <person name="Ament-Velasquez S.L."/>
            <person name="Kruys A."/>
            <person name="Hutchinson M.I."/>
            <person name="Powell A.J."/>
            <person name="Barry K."/>
            <person name="Miller A.N."/>
            <person name="Grigoriev I.V."/>
            <person name="Debuchy R."/>
            <person name="Gladieux P."/>
            <person name="Thoren M.H."/>
            <person name="Johannesson H."/>
        </authorList>
    </citation>
    <scope>NUCLEOTIDE SEQUENCE</scope>
    <source>
        <strain evidence="2">CBS 606.72</strain>
    </source>
</reference>
<dbReference type="AlphaFoldDB" id="A0AA39WQ29"/>
<comment type="caution">
    <text evidence="2">The sequence shown here is derived from an EMBL/GenBank/DDBJ whole genome shotgun (WGS) entry which is preliminary data.</text>
</comment>
<protein>
    <recommendedName>
        <fullName evidence="1">DUF7730 domain-containing protein</fullName>
    </recommendedName>
</protein>
<dbReference type="EMBL" id="JAULSU010000004">
    <property type="protein sequence ID" value="KAK0619511.1"/>
    <property type="molecule type" value="Genomic_DNA"/>
</dbReference>
<dbReference type="Pfam" id="PF24864">
    <property type="entry name" value="DUF7730"/>
    <property type="match status" value="1"/>
</dbReference>
<proteinExistence type="predicted"/>
<organism evidence="2 3">
    <name type="scientific">Immersiella caudata</name>
    <dbReference type="NCBI Taxonomy" id="314043"/>
    <lineage>
        <taxon>Eukaryota</taxon>
        <taxon>Fungi</taxon>
        <taxon>Dikarya</taxon>
        <taxon>Ascomycota</taxon>
        <taxon>Pezizomycotina</taxon>
        <taxon>Sordariomycetes</taxon>
        <taxon>Sordariomycetidae</taxon>
        <taxon>Sordariales</taxon>
        <taxon>Lasiosphaeriaceae</taxon>
        <taxon>Immersiella</taxon>
    </lineage>
</organism>
<name>A0AA39WQ29_9PEZI</name>
<evidence type="ECO:0000259" key="1">
    <source>
        <dbReference type="Pfam" id="PF24864"/>
    </source>
</evidence>
<gene>
    <name evidence="2" type="ORF">B0T14DRAFT_209660</name>
</gene>
<keyword evidence="3" id="KW-1185">Reference proteome</keyword>
<sequence>MSTSSASILDRVWAGLSVFKWDPPLDALPNMEDRLIDVGPILRGTSCSDQKQSSFFSRLPLEIRHHIYPFVLPKERRIWVRPSPHRRRILPNARNTPVFIDHFPCTTPPSTLTWSGRRRAGYCVPPRHFGFFEKTKAHRTVPHTDTLFLMRTCQRV</sequence>
<accession>A0AA39WQ29</accession>
<feature type="domain" description="DUF7730" evidence="1">
    <location>
        <begin position="49"/>
        <end position="156"/>
    </location>
</feature>
<evidence type="ECO:0000313" key="3">
    <source>
        <dbReference type="Proteomes" id="UP001175000"/>
    </source>
</evidence>
<dbReference type="Proteomes" id="UP001175000">
    <property type="component" value="Unassembled WGS sequence"/>
</dbReference>
<dbReference type="InterPro" id="IPR056632">
    <property type="entry name" value="DUF7730"/>
</dbReference>
<evidence type="ECO:0000313" key="2">
    <source>
        <dbReference type="EMBL" id="KAK0619511.1"/>
    </source>
</evidence>